<sequence length="163" mass="18679">MVDFDVFAGKEKKVELNTCYNIKTEEEPIETKAAPLEHDNDLEEFFQAFKEEVRLFEEEKEGRMIVDIVKDDKIVERDEEGTMEEFIEEGMTDFEQLGWLMDNANMEIGTLEESEDEVIDMLVWGSGESHMEEESEEMPDIGSIPSSSSAPKLDLKLLPSTLS</sequence>
<reference evidence="2" key="2">
    <citation type="submission" date="2023-06" db="EMBL/GenBank/DDBJ databases">
        <authorList>
            <person name="Swenson N.G."/>
            <person name="Wegrzyn J.L."/>
            <person name="Mcevoy S.L."/>
        </authorList>
    </citation>
    <scope>NUCLEOTIDE SEQUENCE</scope>
    <source>
        <strain evidence="2">NS2018</strain>
        <tissue evidence="2">Leaf</tissue>
    </source>
</reference>
<feature type="region of interest" description="Disordered" evidence="1">
    <location>
        <begin position="126"/>
        <end position="163"/>
    </location>
</feature>
<organism evidence="2 3">
    <name type="scientific">Acer saccharum</name>
    <name type="common">Sugar maple</name>
    <dbReference type="NCBI Taxonomy" id="4024"/>
    <lineage>
        <taxon>Eukaryota</taxon>
        <taxon>Viridiplantae</taxon>
        <taxon>Streptophyta</taxon>
        <taxon>Embryophyta</taxon>
        <taxon>Tracheophyta</taxon>
        <taxon>Spermatophyta</taxon>
        <taxon>Magnoliopsida</taxon>
        <taxon>eudicotyledons</taxon>
        <taxon>Gunneridae</taxon>
        <taxon>Pentapetalae</taxon>
        <taxon>rosids</taxon>
        <taxon>malvids</taxon>
        <taxon>Sapindales</taxon>
        <taxon>Sapindaceae</taxon>
        <taxon>Hippocastanoideae</taxon>
        <taxon>Acereae</taxon>
        <taxon>Acer</taxon>
    </lineage>
</organism>
<dbReference type="AlphaFoldDB" id="A0AA39VDI5"/>
<evidence type="ECO:0000313" key="2">
    <source>
        <dbReference type="EMBL" id="KAK0582519.1"/>
    </source>
</evidence>
<name>A0AA39VDI5_ACESA</name>
<keyword evidence="3" id="KW-1185">Reference proteome</keyword>
<dbReference type="EMBL" id="JAUESC010000384">
    <property type="protein sequence ID" value="KAK0582519.1"/>
    <property type="molecule type" value="Genomic_DNA"/>
</dbReference>
<proteinExistence type="predicted"/>
<protein>
    <submittedName>
        <fullName evidence="2">Uncharacterized protein</fullName>
    </submittedName>
</protein>
<reference evidence="2" key="1">
    <citation type="journal article" date="2022" name="Plant J.">
        <title>Strategies of tolerance reflected in two North American maple genomes.</title>
        <authorList>
            <person name="McEvoy S.L."/>
            <person name="Sezen U.U."/>
            <person name="Trouern-Trend A."/>
            <person name="McMahon S.M."/>
            <person name="Schaberg P.G."/>
            <person name="Yang J."/>
            <person name="Wegrzyn J.L."/>
            <person name="Swenson N.G."/>
        </authorList>
    </citation>
    <scope>NUCLEOTIDE SEQUENCE</scope>
    <source>
        <strain evidence="2">NS2018</strain>
    </source>
</reference>
<evidence type="ECO:0000256" key="1">
    <source>
        <dbReference type="SAM" id="MobiDB-lite"/>
    </source>
</evidence>
<comment type="caution">
    <text evidence="2">The sequence shown here is derived from an EMBL/GenBank/DDBJ whole genome shotgun (WGS) entry which is preliminary data.</text>
</comment>
<evidence type="ECO:0000313" key="3">
    <source>
        <dbReference type="Proteomes" id="UP001168877"/>
    </source>
</evidence>
<accession>A0AA39VDI5</accession>
<gene>
    <name evidence="2" type="ORF">LWI29_026492</name>
</gene>
<dbReference type="Proteomes" id="UP001168877">
    <property type="component" value="Unassembled WGS sequence"/>
</dbReference>